<feature type="transmembrane region" description="Helical" evidence="8">
    <location>
        <begin position="218"/>
        <end position="238"/>
    </location>
</feature>
<keyword evidence="5 8" id="KW-1133">Transmembrane helix</keyword>
<evidence type="ECO:0000256" key="7">
    <source>
        <dbReference type="SAM" id="MobiDB-lite"/>
    </source>
</evidence>
<dbReference type="InterPro" id="IPR036259">
    <property type="entry name" value="MFS_trans_sf"/>
</dbReference>
<dbReference type="SUPFAM" id="SSF103473">
    <property type="entry name" value="MFS general substrate transporter"/>
    <property type="match status" value="1"/>
</dbReference>
<evidence type="ECO:0000259" key="9">
    <source>
        <dbReference type="PROSITE" id="PS50850"/>
    </source>
</evidence>
<evidence type="ECO:0000313" key="11">
    <source>
        <dbReference type="Proteomes" id="UP001610432"/>
    </source>
</evidence>
<proteinExistence type="inferred from homology"/>
<feature type="transmembrane region" description="Helical" evidence="8">
    <location>
        <begin position="250"/>
        <end position="274"/>
    </location>
</feature>
<evidence type="ECO:0000256" key="8">
    <source>
        <dbReference type="SAM" id="Phobius"/>
    </source>
</evidence>
<feature type="transmembrane region" description="Helical" evidence="8">
    <location>
        <begin position="186"/>
        <end position="206"/>
    </location>
</feature>
<dbReference type="InterPro" id="IPR050327">
    <property type="entry name" value="Proton-linked_MCT"/>
</dbReference>
<evidence type="ECO:0000256" key="6">
    <source>
        <dbReference type="ARBA" id="ARBA00023136"/>
    </source>
</evidence>
<comment type="caution">
    <text evidence="10">The sequence shown here is derived from an EMBL/GenBank/DDBJ whole genome shotgun (WGS) entry which is preliminary data.</text>
</comment>
<dbReference type="RefSeq" id="XP_070884499.1">
    <property type="nucleotide sequence ID" value="XM_071031353.1"/>
</dbReference>
<feature type="transmembrane region" description="Helical" evidence="8">
    <location>
        <begin position="95"/>
        <end position="119"/>
    </location>
</feature>
<feature type="transmembrane region" description="Helical" evidence="8">
    <location>
        <begin position="385"/>
        <end position="410"/>
    </location>
</feature>
<dbReference type="Pfam" id="PF07690">
    <property type="entry name" value="MFS_1"/>
    <property type="match status" value="1"/>
</dbReference>
<keyword evidence="4 8" id="KW-0812">Transmembrane</keyword>
<dbReference type="EMBL" id="JBFXLQ010000031">
    <property type="protein sequence ID" value="KAL2865520.1"/>
    <property type="molecule type" value="Genomic_DNA"/>
</dbReference>
<name>A0ABR4LLX1_9EURO</name>
<feature type="transmembrane region" description="Helical" evidence="8">
    <location>
        <begin position="131"/>
        <end position="154"/>
    </location>
</feature>
<feature type="transmembrane region" description="Helical" evidence="8">
    <location>
        <begin position="330"/>
        <end position="348"/>
    </location>
</feature>
<evidence type="ECO:0000256" key="3">
    <source>
        <dbReference type="ARBA" id="ARBA00022448"/>
    </source>
</evidence>
<organism evidence="10 11">
    <name type="scientific">Aspergillus lucknowensis</name>
    <dbReference type="NCBI Taxonomy" id="176173"/>
    <lineage>
        <taxon>Eukaryota</taxon>
        <taxon>Fungi</taxon>
        <taxon>Dikarya</taxon>
        <taxon>Ascomycota</taxon>
        <taxon>Pezizomycotina</taxon>
        <taxon>Eurotiomycetes</taxon>
        <taxon>Eurotiomycetidae</taxon>
        <taxon>Eurotiales</taxon>
        <taxon>Aspergillaceae</taxon>
        <taxon>Aspergillus</taxon>
        <taxon>Aspergillus subgen. Nidulantes</taxon>
    </lineage>
</organism>
<evidence type="ECO:0000313" key="10">
    <source>
        <dbReference type="EMBL" id="KAL2865520.1"/>
    </source>
</evidence>
<feature type="transmembrane region" description="Helical" evidence="8">
    <location>
        <begin position="360"/>
        <end position="379"/>
    </location>
</feature>
<dbReference type="PROSITE" id="PS50850">
    <property type="entry name" value="MFS"/>
    <property type="match status" value="1"/>
</dbReference>
<reference evidence="10 11" key="1">
    <citation type="submission" date="2024-07" db="EMBL/GenBank/DDBJ databases">
        <title>Section-level genome sequencing and comparative genomics of Aspergillus sections Usti and Cavernicolus.</title>
        <authorList>
            <consortium name="Lawrence Berkeley National Laboratory"/>
            <person name="Nybo J.L."/>
            <person name="Vesth T.C."/>
            <person name="Theobald S."/>
            <person name="Frisvad J.C."/>
            <person name="Larsen T.O."/>
            <person name="Kjaerboelling I."/>
            <person name="Rothschild-Mancinelli K."/>
            <person name="Lyhne E.K."/>
            <person name="Kogle M.E."/>
            <person name="Barry K."/>
            <person name="Clum A."/>
            <person name="Na H."/>
            <person name="Ledsgaard L."/>
            <person name="Lin J."/>
            <person name="Lipzen A."/>
            <person name="Kuo A."/>
            <person name="Riley R."/>
            <person name="Mondo S."/>
            <person name="Labutti K."/>
            <person name="Haridas S."/>
            <person name="Pangalinan J."/>
            <person name="Salamov A.A."/>
            <person name="Simmons B.A."/>
            <person name="Magnuson J.K."/>
            <person name="Chen J."/>
            <person name="Drula E."/>
            <person name="Henrissat B."/>
            <person name="Wiebenga A."/>
            <person name="Lubbers R.J."/>
            <person name="Gomes A.C."/>
            <person name="Macurrencykelacurrency M.R."/>
            <person name="Stajich J."/>
            <person name="Grigoriev I.V."/>
            <person name="Mortensen U.H."/>
            <person name="De Vries R.P."/>
            <person name="Baker S.E."/>
            <person name="Andersen M.R."/>
        </authorList>
    </citation>
    <scope>NUCLEOTIDE SEQUENCE [LARGE SCALE GENOMIC DNA]</scope>
    <source>
        <strain evidence="10 11">CBS 449.75</strain>
    </source>
</reference>
<comment type="subcellular location">
    <subcellularLocation>
        <location evidence="1">Membrane</location>
        <topology evidence="1">Multi-pass membrane protein</topology>
    </subcellularLocation>
</comment>
<evidence type="ECO:0000256" key="4">
    <source>
        <dbReference type="ARBA" id="ARBA00022692"/>
    </source>
</evidence>
<sequence>MHSRLRSDDAIAAVNNSTNALRHTPNISVDIQPYEDERPEEQRDSHTITAAITHDAINGDEEKLEIKTESREAPTPSASPPDAPPDGGHRAWGTVVGAFCGMFVSFGWICCIGVFIDYYKSHQLKDVDTSTVTWITSLEYFLMFFGGPFVGVLFDNFGPRWILLAGSFFHIFGLMMVSVSSKYYQFLLAQGICSPIGTSALFHVSLNSVSTWFRHRRALALGVTASGSGFGGIVFPIMVTRIISILDFRWAMRICAFTSFFLLLITNTTVRSYLRHQRKEPLCHPLDFLRPLREIPFILTCAGTFFLYWGLFLPFAFIPTQAQRYGMPTYLASYLLPILNAGSIFGRILPSYIADHIGRFNTMILTSLVSIIFVLALWLPSRTNATAIAFAVLYGFSSGSAVSLAPALIAQISEIREIGVRSGTYFGIVAFAALTGTPIAGALLPEPLSDSYLGLELFCGAAMGVGLILYIFARVVVPQGGWGLRTRV</sequence>
<dbReference type="PANTHER" id="PTHR11360:SF224">
    <property type="entry name" value="MAJOR FACILITATOR SUPERFAMILY (MFS) PROFILE DOMAIN-CONTAINING PROTEIN-RELATED"/>
    <property type="match status" value="1"/>
</dbReference>
<feature type="region of interest" description="Disordered" evidence="7">
    <location>
        <begin position="24"/>
        <end position="45"/>
    </location>
</feature>
<keyword evidence="3" id="KW-0813">Transport</keyword>
<feature type="transmembrane region" description="Helical" evidence="8">
    <location>
        <begin position="455"/>
        <end position="477"/>
    </location>
</feature>
<feature type="region of interest" description="Disordered" evidence="7">
    <location>
        <begin position="67"/>
        <end position="87"/>
    </location>
</feature>
<evidence type="ECO:0000256" key="2">
    <source>
        <dbReference type="ARBA" id="ARBA00006727"/>
    </source>
</evidence>
<dbReference type="PANTHER" id="PTHR11360">
    <property type="entry name" value="MONOCARBOXYLATE TRANSPORTER"/>
    <property type="match status" value="1"/>
</dbReference>
<feature type="transmembrane region" description="Helical" evidence="8">
    <location>
        <begin position="161"/>
        <end position="180"/>
    </location>
</feature>
<accession>A0ABR4LLX1</accession>
<gene>
    <name evidence="10" type="ORF">BJX67DRAFT_373153</name>
</gene>
<evidence type="ECO:0000256" key="1">
    <source>
        <dbReference type="ARBA" id="ARBA00004141"/>
    </source>
</evidence>
<dbReference type="Gene3D" id="1.20.1250.20">
    <property type="entry name" value="MFS general substrate transporter like domains"/>
    <property type="match status" value="1"/>
</dbReference>
<dbReference type="InterPro" id="IPR020846">
    <property type="entry name" value="MFS_dom"/>
</dbReference>
<comment type="similarity">
    <text evidence="2">Belongs to the major facilitator superfamily. Monocarboxylate porter (TC 2.A.1.13) family.</text>
</comment>
<keyword evidence="11" id="KW-1185">Reference proteome</keyword>
<dbReference type="GeneID" id="98146425"/>
<feature type="domain" description="Major facilitator superfamily (MFS) profile" evidence="9">
    <location>
        <begin position="296"/>
        <end position="488"/>
    </location>
</feature>
<dbReference type="CDD" id="cd17352">
    <property type="entry name" value="MFS_MCT_SLC16"/>
    <property type="match status" value="1"/>
</dbReference>
<dbReference type="InterPro" id="IPR011701">
    <property type="entry name" value="MFS"/>
</dbReference>
<dbReference type="Proteomes" id="UP001610432">
    <property type="component" value="Unassembled WGS sequence"/>
</dbReference>
<feature type="transmembrane region" description="Helical" evidence="8">
    <location>
        <begin position="295"/>
        <end position="318"/>
    </location>
</feature>
<protein>
    <submittedName>
        <fullName evidence="10">Major facilitator superfamily domain-containing protein</fullName>
    </submittedName>
</protein>
<feature type="transmembrane region" description="Helical" evidence="8">
    <location>
        <begin position="422"/>
        <end position="443"/>
    </location>
</feature>
<evidence type="ECO:0000256" key="5">
    <source>
        <dbReference type="ARBA" id="ARBA00022989"/>
    </source>
</evidence>
<keyword evidence="6 8" id="KW-0472">Membrane</keyword>